<dbReference type="InterPro" id="IPR009057">
    <property type="entry name" value="Homeodomain-like_sf"/>
</dbReference>
<evidence type="ECO:0000313" key="7">
    <source>
        <dbReference type="Proteomes" id="UP000007947"/>
    </source>
</evidence>
<dbReference type="RefSeq" id="WP_013865392.1">
    <property type="nucleotide sequence ID" value="NC_015635.1"/>
</dbReference>
<dbReference type="SUPFAM" id="SSF48498">
    <property type="entry name" value="Tetracyclin repressor-like, C-terminal domain"/>
    <property type="match status" value="1"/>
</dbReference>
<dbReference type="HOGENOM" id="CLU_069543_5_2_11"/>
<dbReference type="eggNOG" id="COG1309">
    <property type="taxonomic scope" value="Bacteria"/>
</dbReference>
<dbReference type="GO" id="GO:0045892">
    <property type="term" value="P:negative regulation of DNA-templated transcription"/>
    <property type="evidence" value="ECO:0007669"/>
    <property type="project" value="InterPro"/>
</dbReference>
<dbReference type="Pfam" id="PF00440">
    <property type="entry name" value="TetR_N"/>
    <property type="match status" value="1"/>
</dbReference>
<dbReference type="InterPro" id="IPR050109">
    <property type="entry name" value="HTH-type_TetR-like_transc_reg"/>
</dbReference>
<evidence type="ECO:0000313" key="6">
    <source>
        <dbReference type="EMBL" id="BAK37558.1"/>
    </source>
</evidence>
<dbReference type="GO" id="GO:0000976">
    <property type="term" value="F:transcription cis-regulatory region binding"/>
    <property type="evidence" value="ECO:0007669"/>
    <property type="project" value="TreeGrafter"/>
</dbReference>
<feature type="DNA-binding region" description="H-T-H motif" evidence="4">
    <location>
        <begin position="36"/>
        <end position="55"/>
    </location>
</feature>
<name>F5XTV9_MICPN</name>
<protein>
    <submittedName>
        <fullName evidence="6">Putative TetR family transcriptional regulator</fullName>
    </submittedName>
</protein>
<dbReference type="InterPro" id="IPR004111">
    <property type="entry name" value="Repressor_TetR_C"/>
</dbReference>
<dbReference type="AlphaFoldDB" id="F5XTV9"/>
<dbReference type="STRING" id="1032480.MLP_45440"/>
<evidence type="ECO:0000259" key="5">
    <source>
        <dbReference type="PROSITE" id="PS50977"/>
    </source>
</evidence>
<dbReference type="InterPro" id="IPR001647">
    <property type="entry name" value="HTH_TetR"/>
</dbReference>
<organism evidence="6 7">
    <name type="scientific">Microlunatus phosphovorus (strain ATCC 700054 / DSM 10555 / JCM 9379 / NBRC 101784 / NCIMB 13414 / VKM Ac-1990 / NM-1)</name>
    <dbReference type="NCBI Taxonomy" id="1032480"/>
    <lineage>
        <taxon>Bacteria</taxon>
        <taxon>Bacillati</taxon>
        <taxon>Actinomycetota</taxon>
        <taxon>Actinomycetes</taxon>
        <taxon>Propionibacteriales</taxon>
        <taxon>Propionibacteriaceae</taxon>
        <taxon>Microlunatus</taxon>
    </lineage>
</organism>
<dbReference type="KEGG" id="mph:MLP_45440"/>
<dbReference type="EMBL" id="AP012204">
    <property type="protein sequence ID" value="BAK37558.1"/>
    <property type="molecule type" value="Genomic_DNA"/>
</dbReference>
<reference evidence="6 7" key="1">
    <citation type="submission" date="2011-05" db="EMBL/GenBank/DDBJ databases">
        <title>Whole genome sequence of Microlunatus phosphovorus NM-1.</title>
        <authorList>
            <person name="Hosoyama A."/>
            <person name="Sasaki K."/>
            <person name="Harada T."/>
            <person name="Igarashi R."/>
            <person name="Kawakoshi A."/>
            <person name="Sasagawa M."/>
            <person name="Fukada J."/>
            <person name="Nakamura S."/>
            <person name="Katano Y."/>
            <person name="Hanada S."/>
            <person name="Kamagata Y."/>
            <person name="Nakamura N."/>
            <person name="Yamazaki S."/>
            <person name="Fujita N."/>
        </authorList>
    </citation>
    <scope>NUCLEOTIDE SEQUENCE [LARGE SCALE GENOMIC DNA]</scope>
    <source>
        <strain evidence="7">ATCC 700054 / DSM 10555 / JCM 9379 / NBRC 101784 / NCIMB 13414 / VKM Ac-1990 / NM-1</strain>
    </source>
</reference>
<sequence>MKKSSAGRTRRPDLTAGAVVGLAVEIADREGLAAVSMRRLASELSVTPMALYWHFSDKSHLLDSMAEHVVAEAAFVDEVKDAWADRYRQTLVALVAMLRAHPWANRLVIERLVPLPNYLAALEIMLDCLRVAGLTPSLGAVVAQQSVQSMAVLVEYRPGRADAAASDPAECRRVAAALSSLDDTVFPNVGAAVVPLTSPPDTELYFRLGIETNVRGVAALAGVSQPSHPQYP</sequence>
<feature type="domain" description="HTH tetR-type" evidence="5">
    <location>
        <begin position="13"/>
        <end position="73"/>
    </location>
</feature>
<dbReference type="PROSITE" id="PS50977">
    <property type="entry name" value="HTH_TETR_2"/>
    <property type="match status" value="1"/>
</dbReference>
<dbReference type="InterPro" id="IPR036271">
    <property type="entry name" value="Tet_transcr_reg_TetR-rel_C_sf"/>
</dbReference>
<proteinExistence type="predicted"/>
<evidence type="ECO:0000256" key="1">
    <source>
        <dbReference type="ARBA" id="ARBA00023015"/>
    </source>
</evidence>
<accession>F5XTV9</accession>
<dbReference type="GO" id="GO:0003700">
    <property type="term" value="F:DNA-binding transcription factor activity"/>
    <property type="evidence" value="ECO:0007669"/>
    <property type="project" value="TreeGrafter"/>
</dbReference>
<dbReference type="Proteomes" id="UP000007947">
    <property type="component" value="Chromosome"/>
</dbReference>
<keyword evidence="2 4" id="KW-0238">DNA-binding</keyword>
<keyword evidence="3" id="KW-0804">Transcription</keyword>
<evidence type="ECO:0000256" key="4">
    <source>
        <dbReference type="PROSITE-ProRule" id="PRU00335"/>
    </source>
</evidence>
<dbReference type="Pfam" id="PF02909">
    <property type="entry name" value="TetR_C_1"/>
    <property type="match status" value="1"/>
</dbReference>
<dbReference type="SUPFAM" id="SSF46689">
    <property type="entry name" value="Homeodomain-like"/>
    <property type="match status" value="1"/>
</dbReference>
<keyword evidence="7" id="KW-1185">Reference proteome</keyword>
<dbReference type="PANTHER" id="PTHR30055">
    <property type="entry name" value="HTH-TYPE TRANSCRIPTIONAL REGULATOR RUTR"/>
    <property type="match status" value="1"/>
</dbReference>
<keyword evidence="1" id="KW-0805">Transcription regulation</keyword>
<dbReference type="PANTHER" id="PTHR30055:SF151">
    <property type="entry name" value="TRANSCRIPTIONAL REGULATORY PROTEIN"/>
    <property type="match status" value="1"/>
</dbReference>
<dbReference type="Gene3D" id="1.10.357.10">
    <property type="entry name" value="Tetracycline Repressor, domain 2"/>
    <property type="match status" value="1"/>
</dbReference>
<gene>
    <name evidence="6" type="ordered locus">MLP_45440</name>
</gene>
<evidence type="ECO:0000256" key="2">
    <source>
        <dbReference type="ARBA" id="ARBA00023125"/>
    </source>
</evidence>
<evidence type="ECO:0000256" key="3">
    <source>
        <dbReference type="ARBA" id="ARBA00023163"/>
    </source>
</evidence>